<organism evidence="2">
    <name type="scientific">Tanacetum cinerariifolium</name>
    <name type="common">Dalmatian daisy</name>
    <name type="synonym">Chrysanthemum cinerariifolium</name>
    <dbReference type="NCBI Taxonomy" id="118510"/>
    <lineage>
        <taxon>Eukaryota</taxon>
        <taxon>Viridiplantae</taxon>
        <taxon>Streptophyta</taxon>
        <taxon>Embryophyta</taxon>
        <taxon>Tracheophyta</taxon>
        <taxon>Spermatophyta</taxon>
        <taxon>Magnoliopsida</taxon>
        <taxon>eudicotyledons</taxon>
        <taxon>Gunneridae</taxon>
        <taxon>Pentapetalae</taxon>
        <taxon>asterids</taxon>
        <taxon>campanulids</taxon>
        <taxon>Asterales</taxon>
        <taxon>Asteraceae</taxon>
        <taxon>Asteroideae</taxon>
        <taxon>Anthemideae</taxon>
        <taxon>Anthemidinae</taxon>
        <taxon>Tanacetum</taxon>
    </lineage>
</organism>
<feature type="non-terminal residue" evidence="2">
    <location>
        <position position="1"/>
    </location>
</feature>
<feature type="non-terminal residue" evidence="2">
    <location>
        <position position="81"/>
    </location>
</feature>
<comment type="caution">
    <text evidence="2">The sequence shown here is derived from an EMBL/GenBank/DDBJ whole genome shotgun (WGS) entry which is preliminary data.</text>
</comment>
<sequence>EGILGSRQGAIGWRFFASHHVRIRWTPYVASSPPSPDYIPGLEESQTPPVPQDEDEREPMFIHPHDPDYVPEPMYPEYIPL</sequence>
<accession>A0A699XNJ7</accession>
<feature type="region of interest" description="Disordered" evidence="1">
    <location>
        <begin position="35"/>
        <end position="66"/>
    </location>
</feature>
<name>A0A699XNJ7_TANCI</name>
<evidence type="ECO:0000256" key="1">
    <source>
        <dbReference type="SAM" id="MobiDB-lite"/>
    </source>
</evidence>
<gene>
    <name evidence="2" type="ORF">Tci_931799</name>
</gene>
<protein>
    <submittedName>
        <fullName evidence="2">Uncharacterized protein</fullName>
    </submittedName>
</protein>
<dbReference type="AlphaFoldDB" id="A0A699XNJ7"/>
<evidence type="ECO:0000313" key="2">
    <source>
        <dbReference type="EMBL" id="GFD59830.1"/>
    </source>
</evidence>
<proteinExistence type="predicted"/>
<dbReference type="EMBL" id="BKCJ011869816">
    <property type="protein sequence ID" value="GFD59830.1"/>
    <property type="molecule type" value="Genomic_DNA"/>
</dbReference>
<reference evidence="2" key="1">
    <citation type="journal article" date="2019" name="Sci. Rep.">
        <title>Draft genome of Tanacetum cinerariifolium, the natural source of mosquito coil.</title>
        <authorList>
            <person name="Yamashiro T."/>
            <person name="Shiraishi A."/>
            <person name="Satake H."/>
            <person name="Nakayama K."/>
        </authorList>
    </citation>
    <scope>NUCLEOTIDE SEQUENCE</scope>
</reference>